<evidence type="ECO:0000313" key="2">
    <source>
        <dbReference type="EMBL" id="CAD8821083.1"/>
    </source>
</evidence>
<protein>
    <recommendedName>
        <fullName evidence="1">PPM-type phosphatase domain-containing protein</fullName>
    </recommendedName>
</protein>
<dbReference type="CDD" id="cd00143">
    <property type="entry name" value="PP2Cc"/>
    <property type="match status" value="1"/>
</dbReference>
<dbReference type="InterPro" id="IPR036457">
    <property type="entry name" value="PPM-type-like_dom_sf"/>
</dbReference>
<dbReference type="InterPro" id="IPR015655">
    <property type="entry name" value="PP2C"/>
</dbReference>
<organism evidence="2">
    <name type="scientific">Timspurckia oligopyrenoides</name>
    <dbReference type="NCBI Taxonomy" id="708627"/>
    <lineage>
        <taxon>Eukaryota</taxon>
        <taxon>Rhodophyta</taxon>
        <taxon>Bangiophyceae</taxon>
        <taxon>Porphyridiales</taxon>
        <taxon>Porphyridiaceae</taxon>
        <taxon>Timspurckia</taxon>
    </lineage>
</organism>
<dbReference type="Gene3D" id="3.60.40.10">
    <property type="entry name" value="PPM-type phosphatase domain"/>
    <property type="match status" value="1"/>
</dbReference>
<proteinExistence type="predicted"/>
<gene>
    <name evidence="2" type="ORF">TOLI1172_LOCUS5478</name>
</gene>
<accession>A0A7S0ZGI6</accession>
<dbReference type="EMBL" id="HBFP01007630">
    <property type="protein sequence ID" value="CAD8821083.1"/>
    <property type="molecule type" value="Transcribed_RNA"/>
</dbReference>
<dbReference type="AlphaFoldDB" id="A0A7S0ZGI6"/>
<dbReference type="SMART" id="SM00332">
    <property type="entry name" value="PP2Cc"/>
    <property type="match status" value="1"/>
</dbReference>
<sequence>MVVHGWHSDPGERYGGELNQDAWFVYSESEWTAAGVLDGHGMLGDHASNIGARSFERQFNQIDLDVNARTTEELETIVCDMFKTAHHEILESYNNPPESCFYGNAGEFKYNAEREVYVSVRNPNDSRPLEYGTTCVIVVYNSRTSSLSVFWSGDSLAAIGGIDEDNSVEPFRSRLLVPAESHRASNSQEREMLRSSKFPVKLECHTVRIGSYLLSVSRSLGHSYLPYEPGVSHTKVANEEQVLIVASDGIWDFVEHEQALQIAVGFEDPMEAARELVQVALDKANASDAHSSDNTTAVVLFLDT</sequence>
<name>A0A7S0ZGI6_9RHOD</name>
<dbReference type="PANTHER" id="PTHR47992">
    <property type="entry name" value="PROTEIN PHOSPHATASE"/>
    <property type="match status" value="1"/>
</dbReference>
<dbReference type="SUPFAM" id="SSF81606">
    <property type="entry name" value="PP2C-like"/>
    <property type="match status" value="1"/>
</dbReference>
<dbReference type="GO" id="GO:0004722">
    <property type="term" value="F:protein serine/threonine phosphatase activity"/>
    <property type="evidence" value="ECO:0007669"/>
    <property type="project" value="InterPro"/>
</dbReference>
<dbReference type="PROSITE" id="PS51746">
    <property type="entry name" value="PPM_2"/>
    <property type="match status" value="1"/>
</dbReference>
<dbReference type="InterPro" id="IPR001932">
    <property type="entry name" value="PPM-type_phosphatase-like_dom"/>
</dbReference>
<evidence type="ECO:0000259" key="1">
    <source>
        <dbReference type="PROSITE" id="PS51746"/>
    </source>
</evidence>
<feature type="domain" description="PPM-type phosphatase" evidence="1">
    <location>
        <begin position="3"/>
        <end position="302"/>
    </location>
</feature>
<dbReference type="Pfam" id="PF00481">
    <property type="entry name" value="PP2C"/>
    <property type="match status" value="1"/>
</dbReference>
<reference evidence="2" key="1">
    <citation type="submission" date="2021-01" db="EMBL/GenBank/DDBJ databases">
        <authorList>
            <person name="Corre E."/>
            <person name="Pelletier E."/>
            <person name="Niang G."/>
            <person name="Scheremetjew M."/>
            <person name="Finn R."/>
            <person name="Kale V."/>
            <person name="Holt S."/>
            <person name="Cochrane G."/>
            <person name="Meng A."/>
            <person name="Brown T."/>
            <person name="Cohen L."/>
        </authorList>
    </citation>
    <scope>NUCLEOTIDE SEQUENCE</scope>
    <source>
        <strain evidence="2">CCMP3278</strain>
    </source>
</reference>